<dbReference type="AlphaFoldDB" id="A0A177A869"/>
<comment type="similarity">
    <text evidence="1">Belongs to the NmrA-type oxidoreductase family.</text>
</comment>
<dbReference type="Gene3D" id="3.40.50.720">
    <property type="entry name" value="NAD(P)-binding Rossmann-like Domain"/>
    <property type="match status" value="1"/>
</dbReference>
<sequence>MSNILAILGATGQQGGSVVDFVLNDPEFSQKYKIRAITRDVNSEKATKLKEKVEVVQGDVNDQASLKAALAGVHTAFSVTTPSFGPNALEE</sequence>
<dbReference type="InterPro" id="IPR036291">
    <property type="entry name" value="NAD(P)-bd_dom_sf"/>
</dbReference>
<dbReference type="GeneID" id="36287599"/>
<gene>
    <name evidence="4" type="ORF">VC83_04528</name>
</gene>
<accession>A0A177A869</accession>
<feature type="domain" description="NmrA-like" evidence="3">
    <location>
        <begin position="3"/>
        <end position="81"/>
    </location>
</feature>
<dbReference type="PANTHER" id="PTHR42748">
    <property type="entry name" value="NITROGEN METABOLITE REPRESSION PROTEIN NMRA FAMILY MEMBER"/>
    <property type="match status" value="1"/>
</dbReference>
<organism evidence="4">
    <name type="scientific">Pseudogymnoascus destructans</name>
    <dbReference type="NCBI Taxonomy" id="655981"/>
    <lineage>
        <taxon>Eukaryota</taxon>
        <taxon>Fungi</taxon>
        <taxon>Dikarya</taxon>
        <taxon>Ascomycota</taxon>
        <taxon>Pezizomycotina</taxon>
        <taxon>Leotiomycetes</taxon>
        <taxon>Thelebolales</taxon>
        <taxon>Thelebolaceae</taxon>
        <taxon>Pseudogymnoascus</taxon>
    </lineage>
</organism>
<evidence type="ECO:0000313" key="4">
    <source>
        <dbReference type="EMBL" id="OAF57323.1"/>
    </source>
</evidence>
<dbReference type="Proteomes" id="UP000077154">
    <property type="component" value="Unassembled WGS sequence"/>
</dbReference>
<dbReference type="PANTHER" id="PTHR42748:SF11">
    <property type="entry name" value="NMRA-LIKE DOMAIN-CONTAINING PROTEIN"/>
    <property type="match status" value="1"/>
</dbReference>
<dbReference type="RefSeq" id="XP_024322613.1">
    <property type="nucleotide sequence ID" value="XM_024468159.1"/>
</dbReference>
<proteinExistence type="inferred from homology"/>
<dbReference type="InterPro" id="IPR008030">
    <property type="entry name" value="NmrA-like"/>
</dbReference>
<dbReference type="GO" id="GO:0005634">
    <property type="term" value="C:nucleus"/>
    <property type="evidence" value="ECO:0007669"/>
    <property type="project" value="TreeGrafter"/>
</dbReference>
<name>A0A177A869_9PEZI</name>
<keyword evidence="2" id="KW-0521">NADP</keyword>
<evidence type="ECO:0000256" key="2">
    <source>
        <dbReference type="ARBA" id="ARBA00022857"/>
    </source>
</evidence>
<evidence type="ECO:0000259" key="3">
    <source>
        <dbReference type="Pfam" id="PF05368"/>
    </source>
</evidence>
<dbReference type="InterPro" id="IPR051164">
    <property type="entry name" value="NmrA-like_oxidored"/>
</dbReference>
<reference evidence="4" key="1">
    <citation type="submission" date="2016-03" db="EMBL/GenBank/DDBJ databases">
        <title>Updated assembly of Pseudogymnoascus destructans, the fungus causing white-nose syndrome of bats.</title>
        <authorList>
            <person name="Palmer J.M."/>
            <person name="Drees K.P."/>
            <person name="Foster J.T."/>
            <person name="Lindner D.L."/>
        </authorList>
    </citation>
    <scope>NUCLEOTIDE SEQUENCE [LARGE SCALE GENOMIC DNA]</scope>
    <source>
        <strain evidence="4">20631-21</strain>
    </source>
</reference>
<dbReference type="SUPFAM" id="SSF51735">
    <property type="entry name" value="NAD(P)-binding Rossmann-fold domains"/>
    <property type="match status" value="1"/>
</dbReference>
<dbReference type="Pfam" id="PF05368">
    <property type="entry name" value="NmrA"/>
    <property type="match status" value="1"/>
</dbReference>
<evidence type="ECO:0000256" key="1">
    <source>
        <dbReference type="ARBA" id="ARBA00006328"/>
    </source>
</evidence>
<dbReference type="VEuPathDB" id="FungiDB:GMDG_03034"/>
<dbReference type="EMBL" id="KV441400">
    <property type="protein sequence ID" value="OAF57323.1"/>
    <property type="molecule type" value="Genomic_DNA"/>
</dbReference>
<dbReference type="eggNOG" id="ENOG502QQEA">
    <property type="taxonomic scope" value="Eukaryota"/>
</dbReference>
<dbReference type="OrthoDB" id="3358371at2759"/>
<protein>
    <recommendedName>
        <fullName evidence="3">NmrA-like domain-containing protein</fullName>
    </recommendedName>
</protein>